<evidence type="ECO:0000256" key="1">
    <source>
        <dbReference type="ARBA" id="ARBA00012162"/>
    </source>
</evidence>
<dbReference type="EMBL" id="JAIHOM010000016">
    <property type="protein sequence ID" value="MCW6035607.1"/>
    <property type="molecule type" value="Genomic_DNA"/>
</dbReference>
<proteinExistence type="inferred from homology"/>
<feature type="domain" description="Tetrapyrrole biosynthesis uroporphyrinogen III synthase" evidence="8">
    <location>
        <begin position="262"/>
        <end position="496"/>
    </location>
</feature>
<dbReference type="InterPro" id="IPR014776">
    <property type="entry name" value="4pyrrole_Mease_sub2"/>
</dbReference>
<dbReference type="Pfam" id="PF00590">
    <property type="entry name" value="TP_methylase"/>
    <property type="match status" value="1"/>
</dbReference>
<gene>
    <name evidence="9" type="primary">cobA</name>
    <name evidence="9" type="ORF">K4A83_04885</name>
</gene>
<dbReference type="InterPro" id="IPR035996">
    <property type="entry name" value="4pyrrol_Methylase_sf"/>
</dbReference>
<dbReference type="CDD" id="cd06578">
    <property type="entry name" value="HemD"/>
    <property type="match status" value="1"/>
</dbReference>
<dbReference type="InterPro" id="IPR000878">
    <property type="entry name" value="4pyrrol_Mease"/>
</dbReference>
<evidence type="ECO:0000313" key="9">
    <source>
        <dbReference type="EMBL" id="MCW6035607.1"/>
    </source>
</evidence>
<protein>
    <recommendedName>
        <fullName evidence="1">uroporphyrinogen-III C-methyltransferase</fullName>
        <ecNumber evidence="1">2.1.1.107</ecNumber>
    </recommendedName>
</protein>
<dbReference type="InterPro" id="IPR006366">
    <property type="entry name" value="CobA/CysG_C"/>
</dbReference>
<evidence type="ECO:0000259" key="7">
    <source>
        <dbReference type="Pfam" id="PF00590"/>
    </source>
</evidence>
<evidence type="ECO:0000256" key="5">
    <source>
        <dbReference type="ARBA" id="ARBA00023244"/>
    </source>
</evidence>
<sequence length="507" mass="54777">MRSSGKVYLLGAGVQDRGTLTQQALNLLQQAEVLIYDALVEDDLLQYVPPHCEIIDVGKRGGKPSTPQGQINQLLVKYCQQGKRVIRLKSGDPLIFGRAREEVEALQEAHCAFEIVPGLSSALAAPALAGIPLTDKYLSGCFAVLSAHAPATLNWQALAQIDTLVLLMGGRNLPQIVEHLQNQGKFPSHPVAIIQNAGSPDQQTWVGTLADIVEKTAGVALSPCIIVVGEVVSLQNTFQSPQSSPLAGKMILVTRAADQASTFTTLLEDQGARVIEMPTLEIRPPSSWEGLDQAIAQLPQYDWLILTSANGVEFFFNRLAALNQDIRHLAGVKIAVVGKKTAKFLQQRGLQPDFIPPNFVADALIEHFPASLPGQKILFPRVETGGRTVLVEELSHQGADITEVAAYESGCPAAIDPTALVALQQGKIDVITFASSKTVRYFEQLLSEAVGSEKIPHLLENLCLASIGPQTSQTCRELFQRVDVEAAEFTLEGLTEALVNWANPEKP</sequence>
<name>A0ABT3L337_9CYAN</name>
<feature type="domain" description="Tetrapyrrole methylase" evidence="7">
    <location>
        <begin position="6"/>
        <end position="212"/>
    </location>
</feature>
<dbReference type="NCBIfam" id="TIGR01469">
    <property type="entry name" value="cobA_cysG_Cterm"/>
    <property type="match status" value="1"/>
</dbReference>
<dbReference type="SUPFAM" id="SSF69618">
    <property type="entry name" value="HemD-like"/>
    <property type="match status" value="1"/>
</dbReference>
<keyword evidence="3 6" id="KW-0808">Transferase</keyword>
<dbReference type="InterPro" id="IPR036108">
    <property type="entry name" value="4pyrrol_syn_uPrphyn_synt_sf"/>
</dbReference>
<evidence type="ECO:0000256" key="2">
    <source>
        <dbReference type="ARBA" id="ARBA00022603"/>
    </source>
</evidence>
<evidence type="ECO:0000256" key="4">
    <source>
        <dbReference type="ARBA" id="ARBA00022691"/>
    </source>
</evidence>
<reference evidence="9 10" key="1">
    <citation type="submission" date="2021-08" db="EMBL/GenBank/DDBJ databases">
        <title>Draft genome sequence of Spirulina subsalsa with high tolerance to salinity and hype-accumulation of phycocyanin.</title>
        <authorList>
            <person name="Pei H."/>
            <person name="Jiang L."/>
        </authorList>
    </citation>
    <scope>NUCLEOTIDE SEQUENCE [LARGE SCALE GENOMIC DNA]</scope>
    <source>
        <strain evidence="9 10">FACHB-351</strain>
    </source>
</reference>
<evidence type="ECO:0000256" key="3">
    <source>
        <dbReference type="ARBA" id="ARBA00022679"/>
    </source>
</evidence>
<dbReference type="InterPro" id="IPR014777">
    <property type="entry name" value="4pyrrole_Mease_sub1"/>
</dbReference>
<keyword evidence="4" id="KW-0949">S-adenosyl-L-methionine</keyword>
<keyword evidence="2 6" id="KW-0489">Methyltransferase</keyword>
<dbReference type="PANTHER" id="PTHR45790:SF3">
    <property type="entry name" value="S-ADENOSYL-L-METHIONINE-DEPENDENT UROPORPHYRINOGEN III METHYLTRANSFERASE, CHLOROPLASTIC"/>
    <property type="match status" value="1"/>
</dbReference>
<dbReference type="GO" id="GO:0004851">
    <property type="term" value="F:uroporphyrin-III C-methyltransferase activity"/>
    <property type="evidence" value="ECO:0007669"/>
    <property type="project" value="UniProtKB-EC"/>
</dbReference>
<dbReference type="PROSITE" id="PS00840">
    <property type="entry name" value="SUMT_2"/>
    <property type="match status" value="1"/>
</dbReference>
<dbReference type="Gene3D" id="3.40.1010.10">
    <property type="entry name" value="Cobalt-precorrin-4 Transmethylase, Domain 1"/>
    <property type="match status" value="1"/>
</dbReference>
<dbReference type="Gene3D" id="3.40.50.10090">
    <property type="match status" value="2"/>
</dbReference>
<dbReference type="SUPFAM" id="SSF53790">
    <property type="entry name" value="Tetrapyrrole methylase"/>
    <property type="match status" value="1"/>
</dbReference>
<dbReference type="InterPro" id="IPR050161">
    <property type="entry name" value="Siro_Cobalamin_biosynth"/>
</dbReference>
<keyword evidence="10" id="KW-1185">Reference proteome</keyword>
<evidence type="ECO:0000313" key="10">
    <source>
        <dbReference type="Proteomes" id="UP001526426"/>
    </source>
</evidence>
<dbReference type="InterPro" id="IPR003754">
    <property type="entry name" value="4pyrrol_synth_uPrphyn_synth"/>
</dbReference>
<evidence type="ECO:0000259" key="8">
    <source>
        <dbReference type="Pfam" id="PF02602"/>
    </source>
</evidence>
<dbReference type="Pfam" id="PF02602">
    <property type="entry name" value="HEM4"/>
    <property type="match status" value="1"/>
</dbReference>
<dbReference type="Gene3D" id="3.30.950.10">
    <property type="entry name" value="Methyltransferase, Cobalt-precorrin-4 Transmethylase, Domain 2"/>
    <property type="match status" value="1"/>
</dbReference>
<dbReference type="GO" id="GO:0032259">
    <property type="term" value="P:methylation"/>
    <property type="evidence" value="ECO:0007669"/>
    <property type="project" value="UniProtKB-KW"/>
</dbReference>
<dbReference type="EC" id="2.1.1.107" evidence="1"/>
<dbReference type="RefSeq" id="WP_265263317.1">
    <property type="nucleotide sequence ID" value="NZ_JAIHOM010000016.1"/>
</dbReference>
<dbReference type="Proteomes" id="UP001526426">
    <property type="component" value="Unassembled WGS sequence"/>
</dbReference>
<evidence type="ECO:0000256" key="6">
    <source>
        <dbReference type="RuleBase" id="RU003960"/>
    </source>
</evidence>
<dbReference type="InterPro" id="IPR003043">
    <property type="entry name" value="Uropor_MeTrfase_CS"/>
</dbReference>
<comment type="similarity">
    <text evidence="6">Belongs to the precorrin methyltransferase family.</text>
</comment>
<keyword evidence="5" id="KW-0627">Porphyrin biosynthesis</keyword>
<accession>A0ABT3L337</accession>
<dbReference type="PANTHER" id="PTHR45790">
    <property type="entry name" value="SIROHEME SYNTHASE-RELATED"/>
    <property type="match status" value="1"/>
</dbReference>
<comment type="caution">
    <text evidence="9">The sequence shown here is derived from an EMBL/GenBank/DDBJ whole genome shotgun (WGS) entry which is preliminary data.</text>
</comment>
<dbReference type="CDD" id="cd11642">
    <property type="entry name" value="SUMT"/>
    <property type="match status" value="1"/>
</dbReference>
<dbReference type="NCBIfam" id="NF004790">
    <property type="entry name" value="PRK06136.1"/>
    <property type="match status" value="1"/>
</dbReference>
<organism evidence="9 10">
    <name type="scientific">Spirulina subsalsa FACHB-351</name>
    <dbReference type="NCBI Taxonomy" id="234711"/>
    <lineage>
        <taxon>Bacteria</taxon>
        <taxon>Bacillati</taxon>
        <taxon>Cyanobacteriota</taxon>
        <taxon>Cyanophyceae</taxon>
        <taxon>Spirulinales</taxon>
        <taxon>Spirulinaceae</taxon>
        <taxon>Spirulina</taxon>
    </lineage>
</organism>